<feature type="transmembrane region" description="Helical" evidence="8">
    <location>
        <begin position="250"/>
        <end position="272"/>
    </location>
</feature>
<feature type="transmembrane region" description="Helical" evidence="8">
    <location>
        <begin position="94"/>
        <end position="111"/>
    </location>
</feature>
<dbReference type="InterPro" id="IPR036380">
    <property type="entry name" value="Isochorismatase-like_sf"/>
</dbReference>
<protein>
    <submittedName>
        <fullName evidence="10">Isochorismatase family protein</fullName>
    </submittedName>
</protein>
<feature type="transmembrane region" description="Helical" evidence="8">
    <location>
        <begin position="532"/>
        <end position="551"/>
    </location>
</feature>
<feature type="transmembrane region" description="Helical" evidence="8">
    <location>
        <begin position="27"/>
        <end position="48"/>
    </location>
</feature>
<feature type="transmembrane region" description="Helical" evidence="8">
    <location>
        <begin position="223"/>
        <end position="244"/>
    </location>
</feature>
<keyword evidence="3 8" id="KW-0812">Transmembrane</keyword>
<keyword evidence="4 8" id="KW-1133">Transmembrane helix</keyword>
<dbReference type="PROSITE" id="PS50850">
    <property type="entry name" value="MFS"/>
    <property type="match status" value="1"/>
</dbReference>
<comment type="caution">
    <text evidence="10">The sequence shown here is derived from an EMBL/GenBank/DDBJ whole genome shotgun (WGS) entry which is preliminary data.</text>
</comment>
<proteinExistence type="predicted"/>
<keyword evidence="11" id="KW-1185">Reference proteome</keyword>
<keyword evidence="5 8" id="KW-0472">Membrane</keyword>
<feature type="transmembrane region" description="Helical" evidence="8">
    <location>
        <begin position="123"/>
        <end position="145"/>
    </location>
</feature>
<evidence type="ECO:0000256" key="3">
    <source>
        <dbReference type="ARBA" id="ARBA00022692"/>
    </source>
</evidence>
<sequence>MTVPAVPRAPQPPAGDRYKWTALTNTTAAVFMSALDGSIVLIALPAIFRGVHLDPLAPGNIAYLLWMIMGYRLVQAVLVVTVGRLGDMFGRVRIYNSGFAVFTFASILLSFDPFDGGHGAMWLIGWRVVQAVGGSMLMANSAAILTDAFPKEQRGFALGINQVAGLGGMFIGLVAGGLLSAWDWRAVFWVNVPVGVFFTVWAYRTLRESGPRGGGRIDWWGNITFAVGLSAVLIAVTFGLQPYGGHTMGWTNPLVLAMVGGGLALLAAFVAIEKRVAAPMIQLSLFRLRAFTFGNLAGLGISIGRGGMQFVLIIWLQGIWLPLHGYDFGATPLWAGIFMLPLTAGFLAAGPVSGYLSDRIGSRGLATGGALLFGASFLGLMLLPIEFSYWVFAVLIALNGIASGMFASPNSSSIMGSVPAHLRGVASGMRATFQNSGTAVSIGVFFSLMIAGLASSLPHTLTAGLRQQGVPAHVAAQVGGLPPVSSLFAAQLGVNPVQHLLQPSGVLGTLTTAQRQALTGREFFPKLISGPFHSGLVVVFAFGAVLALLAATASALRGTSSAPAPAPAAPTSTPPASGEAVLQSIQGKSTMALTTIDATPALIVIDLQKGIVPVRDGGPVAPVVERAARLATAFRRRGLPVVLVNVTGRAPGRTDAGRSGPGRAGAAAFPPGWSDLVDELDIQPTDHLITKRRRNAFHDTGLDTLLRDLGVTQVVLAGISTSSGVESTARAAYDYGYHVVLATDAMSDPDPDAHRNSVERVFPKTGETATTAEITDMVEGAR</sequence>
<comment type="subcellular location">
    <subcellularLocation>
        <location evidence="1">Cell membrane</location>
        <topology evidence="1">Multi-pass membrane protein</topology>
    </subcellularLocation>
</comment>
<dbReference type="EMBL" id="JBHSBB010000022">
    <property type="protein sequence ID" value="MFC4035202.1"/>
    <property type="molecule type" value="Genomic_DNA"/>
</dbReference>
<feature type="domain" description="Major facilitator superfamily (MFS) profile" evidence="9">
    <location>
        <begin position="22"/>
        <end position="562"/>
    </location>
</feature>
<evidence type="ECO:0000256" key="4">
    <source>
        <dbReference type="ARBA" id="ARBA00022989"/>
    </source>
</evidence>
<feature type="transmembrane region" description="Helical" evidence="8">
    <location>
        <begin position="186"/>
        <end position="203"/>
    </location>
</feature>
<feature type="transmembrane region" description="Helical" evidence="8">
    <location>
        <begin position="60"/>
        <end position="82"/>
    </location>
</feature>
<dbReference type="InterPro" id="IPR000868">
    <property type="entry name" value="Isochorismatase-like_dom"/>
</dbReference>
<dbReference type="InterPro" id="IPR011701">
    <property type="entry name" value="MFS"/>
</dbReference>
<feature type="transmembrane region" description="Helical" evidence="8">
    <location>
        <begin position="389"/>
        <end position="407"/>
    </location>
</feature>
<evidence type="ECO:0000259" key="9">
    <source>
        <dbReference type="PROSITE" id="PS50850"/>
    </source>
</evidence>
<evidence type="ECO:0000256" key="6">
    <source>
        <dbReference type="ARBA" id="ARBA00023251"/>
    </source>
</evidence>
<dbReference type="SUPFAM" id="SSF103473">
    <property type="entry name" value="MFS general substrate transporter"/>
    <property type="match status" value="1"/>
</dbReference>
<evidence type="ECO:0000256" key="2">
    <source>
        <dbReference type="ARBA" id="ARBA00022448"/>
    </source>
</evidence>
<dbReference type="PANTHER" id="PTHR42718">
    <property type="entry name" value="MAJOR FACILITATOR SUPERFAMILY MULTIDRUG TRANSPORTER MFSC"/>
    <property type="match status" value="1"/>
</dbReference>
<keyword evidence="6" id="KW-0046">Antibiotic resistance</keyword>
<dbReference type="SUPFAM" id="SSF52499">
    <property type="entry name" value="Isochorismatase-like hydrolases"/>
    <property type="match status" value="1"/>
</dbReference>
<dbReference type="PANTHER" id="PTHR42718:SF9">
    <property type="entry name" value="MAJOR FACILITATOR SUPERFAMILY MULTIDRUG TRANSPORTER MFSC"/>
    <property type="match status" value="1"/>
</dbReference>
<evidence type="ECO:0000256" key="7">
    <source>
        <dbReference type="SAM" id="MobiDB-lite"/>
    </source>
</evidence>
<feature type="transmembrane region" description="Helical" evidence="8">
    <location>
        <begin position="439"/>
        <end position="457"/>
    </location>
</feature>
<dbReference type="InterPro" id="IPR036259">
    <property type="entry name" value="MFS_trans_sf"/>
</dbReference>
<dbReference type="Proteomes" id="UP001595765">
    <property type="component" value="Unassembled WGS sequence"/>
</dbReference>
<organism evidence="10 11">
    <name type="scientific">Streptomyces polygonati</name>
    <dbReference type="NCBI Taxonomy" id="1617087"/>
    <lineage>
        <taxon>Bacteria</taxon>
        <taxon>Bacillati</taxon>
        <taxon>Actinomycetota</taxon>
        <taxon>Actinomycetes</taxon>
        <taxon>Kitasatosporales</taxon>
        <taxon>Streptomycetaceae</taxon>
        <taxon>Streptomyces</taxon>
    </lineage>
</organism>
<evidence type="ECO:0000256" key="5">
    <source>
        <dbReference type="ARBA" id="ARBA00023136"/>
    </source>
</evidence>
<gene>
    <name evidence="10" type="ORF">ACFO3J_27575</name>
</gene>
<feature type="transmembrane region" description="Helical" evidence="8">
    <location>
        <begin position="364"/>
        <end position="383"/>
    </location>
</feature>
<dbReference type="CDD" id="cd00431">
    <property type="entry name" value="cysteine_hydrolases"/>
    <property type="match status" value="1"/>
</dbReference>
<dbReference type="InterPro" id="IPR020846">
    <property type="entry name" value="MFS_dom"/>
</dbReference>
<reference evidence="11" key="1">
    <citation type="journal article" date="2019" name="Int. J. Syst. Evol. Microbiol.">
        <title>The Global Catalogue of Microorganisms (GCM) 10K type strain sequencing project: providing services to taxonomists for standard genome sequencing and annotation.</title>
        <authorList>
            <consortium name="The Broad Institute Genomics Platform"/>
            <consortium name="The Broad Institute Genome Sequencing Center for Infectious Disease"/>
            <person name="Wu L."/>
            <person name="Ma J."/>
        </authorList>
    </citation>
    <scope>NUCLEOTIDE SEQUENCE [LARGE SCALE GENOMIC DNA]</scope>
    <source>
        <strain evidence="11">CGMCC 4.7237</strain>
    </source>
</reference>
<keyword evidence="2" id="KW-0813">Transport</keyword>
<dbReference type="Pfam" id="PF07690">
    <property type="entry name" value="MFS_1"/>
    <property type="match status" value="1"/>
</dbReference>
<dbReference type="Pfam" id="PF00857">
    <property type="entry name" value="Isochorismatase"/>
    <property type="match status" value="1"/>
</dbReference>
<dbReference type="Gene3D" id="1.20.1250.20">
    <property type="entry name" value="MFS general substrate transporter like domains"/>
    <property type="match status" value="1"/>
</dbReference>
<accession>A0ABV8HVT2</accession>
<dbReference type="RefSeq" id="WP_386434757.1">
    <property type="nucleotide sequence ID" value="NZ_JBHSBB010000022.1"/>
</dbReference>
<feature type="transmembrane region" description="Helical" evidence="8">
    <location>
        <begin position="333"/>
        <end position="352"/>
    </location>
</feature>
<evidence type="ECO:0000256" key="1">
    <source>
        <dbReference type="ARBA" id="ARBA00004651"/>
    </source>
</evidence>
<evidence type="ECO:0000313" key="11">
    <source>
        <dbReference type="Proteomes" id="UP001595765"/>
    </source>
</evidence>
<feature type="region of interest" description="Disordered" evidence="7">
    <location>
        <begin position="559"/>
        <end position="578"/>
    </location>
</feature>
<feature type="transmembrane region" description="Helical" evidence="8">
    <location>
        <begin position="157"/>
        <end position="180"/>
    </location>
</feature>
<evidence type="ECO:0000256" key="8">
    <source>
        <dbReference type="SAM" id="Phobius"/>
    </source>
</evidence>
<evidence type="ECO:0000313" key="10">
    <source>
        <dbReference type="EMBL" id="MFC4035202.1"/>
    </source>
</evidence>
<feature type="compositionally biased region" description="Low complexity" evidence="7">
    <location>
        <begin position="559"/>
        <end position="577"/>
    </location>
</feature>
<dbReference type="Gene3D" id="1.20.1720.10">
    <property type="entry name" value="Multidrug resistance protein D"/>
    <property type="match status" value="1"/>
</dbReference>
<dbReference type="Gene3D" id="3.40.50.850">
    <property type="entry name" value="Isochorismatase-like"/>
    <property type="match status" value="1"/>
</dbReference>
<dbReference type="CDD" id="cd17321">
    <property type="entry name" value="MFS_MMR_MDR_like"/>
    <property type="match status" value="1"/>
</dbReference>
<name>A0ABV8HVT2_9ACTN</name>
<feature type="transmembrane region" description="Helical" evidence="8">
    <location>
        <begin position="293"/>
        <end position="321"/>
    </location>
</feature>